<accession>A0A024LS28</accession>
<evidence type="ECO:0000256" key="7">
    <source>
        <dbReference type="HAMAP-Rule" id="MF_00480"/>
    </source>
</evidence>
<name>A0A024LS28_9HYPH</name>
<protein>
    <recommendedName>
        <fullName evidence="7">Small ribosomal subunit protein uS7</fullName>
    </recommendedName>
</protein>
<dbReference type="NCBIfam" id="TIGR01029">
    <property type="entry name" value="rpsG_bact"/>
    <property type="match status" value="1"/>
</dbReference>
<dbReference type="PROSITE" id="PS00052">
    <property type="entry name" value="RIBOSOMAL_S7"/>
    <property type="match status" value="1"/>
</dbReference>
<sequence>MSRRHRAEKREINPDPKFGDLVITKFMNAIMFDGKKSVAERIVYGALDAVESKVKTDPVALFHQALENVAPHIEVRSRRVGGATYQVPIDVRPDRRQALAIRWLIVAARGRNETTMIDRLSGELVDAANNRGSAVKKREDVHRMAEANRAFSHYRW</sequence>
<evidence type="ECO:0000256" key="3">
    <source>
        <dbReference type="ARBA" id="ARBA00022730"/>
    </source>
</evidence>
<dbReference type="FunFam" id="1.10.455.10:FF:000001">
    <property type="entry name" value="30S ribosomal protein S7"/>
    <property type="match status" value="1"/>
</dbReference>
<evidence type="ECO:0000256" key="6">
    <source>
        <dbReference type="ARBA" id="ARBA00023274"/>
    </source>
</evidence>
<dbReference type="GO" id="GO:0006412">
    <property type="term" value="P:translation"/>
    <property type="evidence" value="ECO:0007669"/>
    <property type="project" value="UniProtKB-UniRule"/>
</dbReference>
<reference evidence="10" key="1">
    <citation type="submission" date="2013-11" db="EMBL/GenBank/DDBJ databases">
        <authorList>
            <person name="GENOMES U."/>
        </authorList>
    </citation>
    <scope>NUCLEOTIDE SEQUENCE</scope>
    <source>
        <strain evidence="10">MVT06</strain>
    </source>
</reference>
<dbReference type="RefSeq" id="WP_007477054.1">
    <property type="nucleotide sequence ID" value="NZ_CADDYD010000004.1"/>
</dbReference>
<dbReference type="InterPro" id="IPR036823">
    <property type="entry name" value="Ribosomal_uS7_dom_sf"/>
</dbReference>
<dbReference type="PANTHER" id="PTHR11205">
    <property type="entry name" value="RIBOSOMAL PROTEIN S7"/>
    <property type="match status" value="1"/>
</dbReference>
<dbReference type="InterPro" id="IPR023798">
    <property type="entry name" value="Ribosomal_uS7_dom"/>
</dbReference>
<dbReference type="PIRSF" id="PIRSF002122">
    <property type="entry name" value="RPS7p_RPS7a_RPS5e_RPS7o"/>
    <property type="match status" value="1"/>
</dbReference>
<dbReference type="SUPFAM" id="SSF47973">
    <property type="entry name" value="Ribosomal protein S7"/>
    <property type="match status" value="1"/>
</dbReference>
<keyword evidence="3 7" id="KW-0699">rRNA-binding</keyword>
<evidence type="ECO:0000256" key="2">
    <source>
        <dbReference type="ARBA" id="ARBA00022555"/>
    </source>
</evidence>
<gene>
    <name evidence="7 10" type="primary">rpsG</name>
    <name evidence="10" type="ORF">BN1046_01171</name>
</gene>
<keyword evidence="4 7" id="KW-0694">RNA-binding</keyword>
<comment type="similarity">
    <text evidence="1 7 8">Belongs to the universal ribosomal protein uS7 family.</text>
</comment>
<dbReference type="InterPro" id="IPR005717">
    <property type="entry name" value="Ribosomal_uS7_bac/org-type"/>
</dbReference>
<comment type="subunit">
    <text evidence="7">Part of the 30S ribosomal subunit. Contacts proteins S9 and S11.</text>
</comment>
<keyword evidence="6 7" id="KW-0687">Ribonucleoprotein</keyword>
<evidence type="ECO:0000259" key="9">
    <source>
        <dbReference type="Pfam" id="PF00177"/>
    </source>
</evidence>
<evidence type="ECO:0000256" key="4">
    <source>
        <dbReference type="ARBA" id="ARBA00022884"/>
    </source>
</evidence>
<dbReference type="InterPro" id="IPR020606">
    <property type="entry name" value="Ribosomal_uS7_CS"/>
</dbReference>
<keyword evidence="2 7" id="KW-0820">tRNA-binding</keyword>
<dbReference type="Pfam" id="PF00177">
    <property type="entry name" value="Ribosomal_S7"/>
    <property type="match status" value="1"/>
</dbReference>
<evidence type="ECO:0000256" key="5">
    <source>
        <dbReference type="ARBA" id="ARBA00022980"/>
    </source>
</evidence>
<evidence type="ECO:0000256" key="8">
    <source>
        <dbReference type="RuleBase" id="RU003619"/>
    </source>
</evidence>
<comment type="function">
    <text evidence="7">One of the primary rRNA binding proteins, it binds directly to 16S rRNA where it nucleates assembly of the head domain of the 30S subunit. Is located at the subunit interface close to the decoding center, probably blocks exit of the E-site tRNA.</text>
</comment>
<dbReference type="GO" id="GO:0015935">
    <property type="term" value="C:small ribosomal subunit"/>
    <property type="evidence" value="ECO:0007669"/>
    <property type="project" value="InterPro"/>
</dbReference>
<dbReference type="GO" id="GO:0000049">
    <property type="term" value="F:tRNA binding"/>
    <property type="evidence" value="ECO:0007669"/>
    <property type="project" value="UniProtKB-UniRule"/>
</dbReference>
<dbReference type="InterPro" id="IPR000235">
    <property type="entry name" value="Ribosomal_uS7"/>
</dbReference>
<dbReference type="Gene3D" id="1.10.455.10">
    <property type="entry name" value="Ribosomal protein S7 domain"/>
    <property type="match status" value="1"/>
</dbReference>
<dbReference type="GO" id="GO:0003735">
    <property type="term" value="F:structural constituent of ribosome"/>
    <property type="evidence" value="ECO:0007669"/>
    <property type="project" value="InterPro"/>
</dbReference>
<dbReference type="GO" id="GO:0019843">
    <property type="term" value="F:rRNA binding"/>
    <property type="evidence" value="ECO:0007669"/>
    <property type="project" value="UniProtKB-UniRule"/>
</dbReference>
<dbReference type="HAMAP" id="MF_00480_B">
    <property type="entry name" value="Ribosomal_uS7_B"/>
    <property type="match status" value="1"/>
</dbReference>
<reference evidence="10" key="2">
    <citation type="submission" date="2014-05" db="EMBL/GenBank/DDBJ databases">
        <title>Genome sequencing of Bartonella spp. isolated from human blood.</title>
        <authorList>
            <person name="Raoult D."/>
        </authorList>
    </citation>
    <scope>NUCLEOTIDE SEQUENCE</scope>
    <source>
        <strain evidence="10">MVT06</strain>
    </source>
</reference>
<evidence type="ECO:0000256" key="1">
    <source>
        <dbReference type="ARBA" id="ARBA00007151"/>
    </source>
</evidence>
<evidence type="ECO:0000313" key="10">
    <source>
        <dbReference type="EMBL" id="CDP80252.1"/>
    </source>
</evidence>
<feature type="domain" description="Small ribosomal subunit protein uS7" evidence="9">
    <location>
        <begin position="2"/>
        <end position="149"/>
    </location>
</feature>
<dbReference type="EMBL" id="HG977196">
    <property type="protein sequence ID" value="CDP80252.1"/>
    <property type="molecule type" value="Genomic_DNA"/>
</dbReference>
<dbReference type="CDD" id="cd14869">
    <property type="entry name" value="uS7_Bacteria"/>
    <property type="match status" value="1"/>
</dbReference>
<proteinExistence type="inferred from homology"/>
<keyword evidence="5 7" id="KW-0689">Ribosomal protein</keyword>
<organism evidence="10">
    <name type="scientific">Bartonella schoenbuchensis</name>
    <dbReference type="NCBI Taxonomy" id="165694"/>
    <lineage>
        <taxon>Bacteria</taxon>
        <taxon>Pseudomonadati</taxon>
        <taxon>Pseudomonadota</taxon>
        <taxon>Alphaproteobacteria</taxon>
        <taxon>Hyphomicrobiales</taxon>
        <taxon>Bartonellaceae</taxon>
        <taxon>Bartonella</taxon>
    </lineage>
</organism>
<dbReference type="AlphaFoldDB" id="A0A024LS28"/>